<reference evidence="1 2" key="1">
    <citation type="submission" date="2023-07" db="EMBL/GenBank/DDBJ databases">
        <title>Sorghum-associated microbial communities from plants grown in Nebraska, USA.</title>
        <authorList>
            <person name="Schachtman D."/>
        </authorList>
    </citation>
    <scope>NUCLEOTIDE SEQUENCE [LARGE SCALE GENOMIC DNA]</scope>
    <source>
        <strain evidence="1 2">BE313</strain>
    </source>
</reference>
<evidence type="ECO:0000313" key="2">
    <source>
        <dbReference type="Proteomes" id="UP001180487"/>
    </source>
</evidence>
<protein>
    <submittedName>
        <fullName evidence="1">Uncharacterized protein</fullName>
    </submittedName>
</protein>
<organism evidence="1 2">
    <name type="scientific">Rhodoferax ferrireducens</name>
    <dbReference type="NCBI Taxonomy" id="192843"/>
    <lineage>
        <taxon>Bacteria</taxon>
        <taxon>Pseudomonadati</taxon>
        <taxon>Pseudomonadota</taxon>
        <taxon>Betaproteobacteria</taxon>
        <taxon>Burkholderiales</taxon>
        <taxon>Comamonadaceae</taxon>
        <taxon>Rhodoferax</taxon>
    </lineage>
</organism>
<gene>
    <name evidence="1" type="ORF">J2X19_001105</name>
</gene>
<accession>A0ABU2C533</accession>
<dbReference type="EMBL" id="JAVDXT010000001">
    <property type="protein sequence ID" value="MDR7376447.1"/>
    <property type="molecule type" value="Genomic_DNA"/>
</dbReference>
<dbReference type="Proteomes" id="UP001180487">
    <property type="component" value="Unassembled WGS sequence"/>
</dbReference>
<proteinExistence type="predicted"/>
<sequence length="32" mass="3441">METVLVAIENVANGLLNVYTERFLASGGFLAK</sequence>
<name>A0ABU2C533_9BURK</name>
<evidence type="ECO:0000313" key="1">
    <source>
        <dbReference type="EMBL" id="MDR7376447.1"/>
    </source>
</evidence>
<comment type="caution">
    <text evidence="1">The sequence shown here is derived from an EMBL/GenBank/DDBJ whole genome shotgun (WGS) entry which is preliminary data.</text>
</comment>
<keyword evidence="2" id="KW-1185">Reference proteome</keyword>